<evidence type="ECO:0000256" key="2">
    <source>
        <dbReference type="SAM" id="SignalP"/>
    </source>
</evidence>
<dbReference type="InterPro" id="IPR022385">
    <property type="entry name" value="Rhs_assc_core"/>
</dbReference>
<dbReference type="InterPro" id="IPR006530">
    <property type="entry name" value="YD"/>
</dbReference>
<dbReference type="NCBIfam" id="TIGR03696">
    <property type="entry name" value="Rhs_assc_core"/>
    <property type="match status" value="1"/>
</dbReference>
<accession>A0A9W6KKP4</accession>
<dbReference type="InterPro" id="IPR050708">
    <property type="entry name" value="T6SS_VgrG/RHS"/>
</dbReference>
<feature type="signal peptide" evidence="2">
    <location>
        <begin position="1"/>
        <end position="23"/>
    </location>
</feature>
<comment type="caution">
    <text evidence="3">The sequence shown here is derived from an EMBL/GenBank/DDBJ whole genome shotgun (WGS) entry which is preliminary data.</text>
</comment>
<feature type="chain" id="PRO_5040828243" evidence="2">
    <location>
        <begin position="24"/>
        <end position="2173"/>
    </location>
</feature>
<name>A0A9W6KKP4_9ACTN</name>
<feature type="region of interest" description="Disordered" evidence="1">
    <location>
        <begin position="209"/>
        <end position="230"/>
    </location>
</feature>
<dbReference type="InterPro" id="IPR032722">
    <property type="entry name" value="Deaminase_XOO_2897"/>
</dbReference>
<reference evidence="3" key="1">
    <citation type="journal article" date="2014" name="Int. J. Syst. Evol. Microbiol.">
        <title>Complete genome sequence of Corynebacterium casei LMG S-19264T (=DSM 44701T), isolated from a smear-ripened cheese.</title>
        <authorList>
            <consortium name="US DOE Joint Genome Institute (JGI-PGF)"/>
            <person name="Walter F."/>
            <person name="Albersmeier A."/>
            <person name="Kalinowski J."/>
            <person name="Ruckert C."/>
        </authorList>
    </citation>
    <scope>NUCLEOTIDE SEQUENCE</scope>
    <source>
        <strain evidence="3">VKM Ac-1321</strain>
    </source>
</reference>
<organism evidence="3 4">
    <name type="scientific">Dactylosporangium matsuzakiense</name>
    <dbReference type="NCBI Taxonomy" id="53360"/>
    <lineage>
        <taxon>Bacteria</taxon>
        <taxon>Bacillati</taxon>
        <taxon>Actinomycetota</taxon>
        <taxon>Actinomycetes</taxon>
        <taxon>Micromonosporales</taxon>
        <taxon>Micromonosporaceae</taxon>
        <taxon>Dactylosporangium</taxon>
    </lineage>
</organism>
<dbReference type="Pfam" id="PF05593">
    <property type="entry name" value="RHS_repeat"/>
    <property type="match status" value="1"/>
</dbReference>
<evidence type="ECO:0000256" key="1">
    <source>
        <dbReference type="SAM" id="MobiDB-lite"/>
    </source>
</evidence>
<keyword evidence="4" id="KW-1185">Reference proteome</keyword>
<dbReference type="PANTHER" id="PTHR32305:SF17">
    <property type="entry name" value="TRNA NUCLEASE WAPA"/>
    <property type="match status" value="1"/>
</dbReference>
<dbReference type="EMBL" id="BSFP01000031">
    <property type="protein sequence ID" value="GLL03248.1"/>
    <property type="molecule type" value="Genomic_DNA"/>
</dbReference>
<evidence type="ECO:0000313" key="4">
    <source>
        <dbReference type="Proteomes" id="UP001143480"/>
    </source>
</evidence>
<feature type="region of interest" description="Disordered" evidence="1">
    <location>
        <begin position="1990"/>
        <end position="2028"/>
    </location>
</feature>
<sequence>MWRRRLVPLIVLCVAMLGGAVNAENHAHSGSRRPEASAGPAVHGVTAVPRTPSTVDDQASGMFTAAATTWPAAGRETIRLRSEASRGTTTPLWARAEAGGPESLQVDLLAHDRAVAAGFSGLLLGLAGQGGEPGTVRVGVDYGRFAQAYGGNFAGRMRLVQLPACALSTPQDAACRQGLPLTSTNDRKAQTISAPLQLSTAAVALALTSDPGSEGGEGGSYAATDLKPSGSWSAGGSEGSFSYNYPITVPSAASSLVPKLSLGYSSGSVDGEQSSTAAQASWLGDGWTTPNSYIEQSFIPCTDDPEGSAAPVKINDACYAGRILTLSLNGSTTALVWDQGKSVWRPQREDGSLVSHVTNANNGTGTYNTDYWTVTTREGTVFQFGRNQLPGWTGTGSSTATNSVAWEPVYSAHAPDATHSDPCYNAVFSLAVCNMAYRWNLDYVKDTHGNAMAYYYKQDTNNYRSYNNTKNVAYIRDTHLDHIDYGFTDGNAYGTVPDRITFNTDSRCVSGTCTPLDATTKANWPDVPYDLVCNTGVTCVGAAAGFFSTVRLTSIVTQQKPSPTASFQPVDTYTLTQTIPPTGDGLSPTLWLQSIAHTGHDTTAGGSSTAITTPAVAFAGTKLANRTDARNLPAYYRYRIGNVTTESGSVISPTYTLVEPCAVPIVVTAASNTSSCYPVSWTPPGYTAPITDWFNKYAVTKVTQTDPTGGAPALSTSYVYGGGAAWHYDDNEVVKAKYRTYGQFRGYGDVLTLTGDGANDRQAASRTTYYRGMSHNNGGAAVNLADSQGGQHEDVDRLQGQPLEETAYLGKDGPVDHSTITSYWVSPATATRTRTGLSALTASWVSVAEVWKRQAVTGSGAATWRVSETDTTYDANTASATFAEPLRAYGHTVPVNAAYDTCTTTKYVTPNTAANLVAFVAETETDSVACGGFTQGSPSSVPAAFNALTAPASVNRPAQVISATRTFYDDPAFATTFPQTTAPSKGDATMRLSAVDYSGGAFTYIPTARQQYDSIGRSTASLDANGYTSTTAFTANTVGLTNSVTATNPLGQTVSTTFDTMRGLPLTATDINGVVTTHQYDALGRVTGQWGASRPTTAPANQIFTYDVSNTGTTAVTTKSLNDSLGYSTSTVIFDGALRQRQTQRTTPQGGRLVSDVFYDSRGWASATYNGWWDPDTTPNATLVSAANLHDAVPNQDFLTYDGLGRVVQDASAKNGVTVSTTTTVNNGDRTTVIPPSGGLITTTQFDPLGRKTETDQYSAAPTLHTPADMFTGVWSVTGGTTVAMRYGYDGHGDRSTVTDPLGAVWTTTNDLLSRPIQTVDPDSGTMTLQYDAAGNLVQTTDALQNVLSYTYDKVDRKTGEYAATVANQSTTNRRASWVYDNSDNALPGMKYPLGHVTTATAYDGTNAYVRQARGFNVFGHSVGENVTIPATGTDTNGLARIYIFQHAYSVNTGLPFRDVFPVGGGLPAETVNYGYSGVLDLPDTLNGLGAYAQGTTYDAFGRLNQATLGGAPNTAYVTDTYDTHSGRLTDRLVTRSTATPADVDDEAYEYDLSGNLTRQTSTRLGAISPAETQCFQYDTLARLTSAWTATDACAATPTPASHAMVGDSLGAASAYWTSWTFDAMGNWDKQVQHAIGAGSDTTTSYTYNGNGAGQPHTLTGASSTGGTTSTASYHFDAAGHTVGRNAGLGNQTLTWDRDGRLASVSGSTAGNTSYVYDADGQLLLQKDPGKTTLYLDGEQLVLDTAAQTVTGTRYYTLPGGSAVAVRTGTANNAYQFQLSDPHGTPTLYLDATGQVPSWRQSTPYGGTRGAAVALPDNHAFLNKPASTATGLTALGARYYDPLIGRFISVDPKFTQDDAQQANGYVYGSDNPATHADPTGESWWKTALVVAAVVVVVAVVVVAVVVAPEAVIAVAGYAVETGAIEGLAVEAEVAGGTAAAAGGGGAATTWGAATAATGTAAGAAAGYQEEFLQGDAAAAKANAAKAAAAEEGEGAAGGKSAGNSTSGMPRGGSEDPNYEGQLHDYPNQTDLQYNVAVKRDQLPNMSRGKPGYLRTSNGSQFEWQDDAGNYHLSDVHFSEGQGGVNSTHGEELCWQELEAKGVRPNQVTRIYTEREPCGGCNNKFSKGNFKNAKVTYSTKLGAEADDFYNPMNLTTAHPLDYVPGAHGNVQYNL</sequence>
<dbReference type="Pfam" id="PF14440">
    <property type="entry name" value="XOO_2897-deam"/>
    <property type="match status" value="1"/>
</dbReference>
<dbReference type="NCBIfam" id="TIGR01643">
    <property type="entry name" value="YD_repeat_2x"/>
    <property type="match status" value="1"/>
</dbReference>
<dbReference type="PANTHER" id="PTHR32305">
    <property type="match status" value="1"/>
</dbReference>
<evidence type="ECO:0000313" key="3">
    <source>
        <dbReference type="EMBL" id="GLL03248.1"/>
    </source>
</evidence>
<dbReference type="Proteomes" id="UP001143480">
    <property type="component" value="Unassembled WGS sequence"/>
</dbReference>
<protein>
    <submittedName>
        <fullName evidence="3">Type IV secretion protein Rhs</fullName>
    </submittedName>
</protein>
<gene>
    <name evidence="3" type="ORF">GCM10017581_049920</name>
</gene>
<keyword evidence="2" id="KW-0732">Signal</keyword>
<dbReference type="Gene3D" id="2.180.10.10">
    <property type="entry name" value="RHS repeat-associated core"/>
    <property type="match status" value="1"/>
</dbReference>
<reference evidence="3" key="2">
    <citation type="submission" date="2023-01" db="EMBL/GenBank/DDBJ databases">
        <authorList>
            <person name="Sun Q."/>
            <person name="Evtushenko L."/>
        </authorList>
    </citation>
    <scope>NUCLEOTIDE SEQUENCE</scope>
    <source>
        <strain evidence="3">VKM Ac-1321</strain>
    </source>
</reference>
<proteinExistence type="predicted"/>
<dbReference type="InterPro" id="IPR031325">
    <property type="entry name" value="RHS_repeat"/>
</dbReference>